<dbReference type="Pfam" id="PF09346">
    <property type="entry name" value="SMI1_KNR4"/>
    <property type="match status" value="1"/>
</dbReference>
<comment type="caution">
    <text evidence="2">The sequence shown here is derived from an EMBL/GenBank/DDBJ whole genome shotgun (WGS) entry which is preliminary data.</text>
</comment>
<dbReference type="InterPro" id="IPR018958">
    <property type="entry name" value="Knr4/Smi1-like_dom"/>
</dbReference>
<dbReference type="Gene3D" id="1.25.40.20">
    <property type="entry name" value="Ankyrin repeat-containing domain"/>
    <property type="match status" value="1"/>
</dbReference>
<keyword evidence="3" id="KW-1185">Reference proteome</keyword>
<proteinExistence type="predicted"/>
<dbReference type="Proteomes" id="UP001073122">
    <property type="component" value="Unassembled WGS sequence"/>
</dbReference>
<dbReference type="InterPro" id="IPR037883">
    <property type="entry name" value="Knr4/Smi1-like_sf"/>
</dbReference>
<accession>A0ABT3XSV6</accession>
<dbReference type="SUPFAM" id="SSF160631">
    <property type="entry name" value="SMI1/KNR4-like"/>
    <property type="match status" value="1"/>
</dbReference>
<feature type="domain" description="Knr4/Smi1-like" evidence="1">
    <location>
        <begin position="11"/>
        <end position="144"/>
    </location>
</feature>
<sequence length="325" mass="36765">MTITSTHPQLSIETITEWENKNIPIPDPYKTFLLNNNGGGTGDKNTFKVPKMRGEFGFHEFFGIHEGLGGLDYIQATYTKRKRFPAHYFAIASDVAGNIILMGQNEKKFGQIFFWYHEGEVSENEKPWEKNIYKIAKNLKDFMDNLYEEEIIENEDDLLTLFGRENSQKQLALINSGWDVNEKLDISSQTALERVAQFGNDISVLEALLHKGANMGKVMEQVLWNRTDSAVIFAKILLDAGADPDYSDEKAREDKNTLLGSAVNQPMPQIEIAKLLIHYGADVALEDDYGWTALKVAQRTLENGVPEMQEVIDLINGKLQNNDAE</sequence>
<dbReference type="RefSeq" id="WP_267266008.1">
    <property type="nucleotide sequence ID" value="NZ_JAOVZW010000015.1"/>
</dbReference>
<protein>
    <submittedName>
        <fullName evidence="2">SMI1/KNR4 family protein</fullName>
    </submittedName>
</protein>
<reference evidence="2" key="1">
    <citation type="submission" date="2022-10" db="EMBL/GenBank/DDBJ databases">
        <title>Chryseobacterium sp. nov., a novel bacterial species.</title>
        <authorList>
            <person name="Cao Y."/>
        </authorList>
    </citation>
    <scope>NUCLEOTIDE SEQUENCE</scope>
    <source>
        <strain evidence="2">CCTCC AB2015118</strain>
    </source>
</reference>
<organism evidence="2 3">
    <name type="scientific">Chryseobacterium formosus</name>
    <dbReference type="NCBI Taxonomy" id="1537363"/>
    <lineage>
        <taxon>Bacteria</taxon>
        <taxon>Pseudomonadati</taxon>
        <taxon>Bacteroidota</taxon>
        <taxon>Flavobacteriia</taxon>
        <taxon>Flavobacteriales</taxon>
        <taxon>Weeksellaceae</taxon>
        <taxon>Chryseobacterium group</taxon>
        <taxon>Chryseobacterium</taxon>
    </lineage>
</organism>
<gene>
    <name evidence="2" type="ORF">OF897_12415</name>
</gene>
<evidence type="ECO:0000313" key="3">
    <source>
        <dbReference type="Proteomes" id="UP001073122"/>
    </source>
</evidence>
<name>A0ABT3XSV6_9FLAO</name>
<dbReference type="EMBL" id="JAOVZW010000015">
    <property type="protein sequence ID" value="MCX8524716.1"/>
    <property type="molecule type" value="Genomic_DNA"/>
</dbReference>
<evidence type="ECO:0000313" key="2">
    <source>
        <dbReference type="EMBL" id="MCX8524716.1"/>
    </source>
</evidence>
<evidence type="ECO:0000259" key="1">
    <source>
        <dbReference type="Pfam" id="PF09346"/>
    </source>
</evidence>
<dbReference type="InterPro" id="IPR036770">
    <property type="entry name" value="Ankyrin_rpt-contain_sf"/>
</dbReference>
<dbReference type="SUPFAM" id="SSF48403">
    <property type="entry name" value="Ankyrin repeat"/>
    <property type="match status" value="1"/>
</dbReference>
<dbReference type="Gene3D" id="3.40.1580.10">
    <property type="entry name" value="SMI1/KNR4-like"/>
    <property type="match status" value="1"/>
</dbReference>